<dbReference type="PROSITE" id="PS50158">
    <property type="entry name" value="ZF_CCHC"/>
    <property type="match status" value="1"/>
</dbReference>
<proteinExistence type="predicted"/>
<dbReference type="InterPro" id="IPR050951">
    <property type="entry name" value="Retrovirus_Pol_polyprotein"/>
</dbReference>
<evidence type="ECO:0000313" key="5">
    <source>
        <dbReference type="Proteomes" id="UP001479290"/>
    </source>
</evidence>
<dbReference type="Gene3D" id="4.10.60.10">
    <property type="entry name" value="Zinc finger, CCHC-type"/>
    <property type="match status" value="1"/>
</dbReference>
<dbReference type="GO" id="GO:0003676">
    <property type="term" value="F:nucleic acid binding"/>
    <property type="evidence" value="ECO:0007669"/>
    <property type="project" value="InterPro"/>
</dbReference>
<protein>
    <recommendedName>
        <fullName evidence="3">CCHC-type domain-containing protein</fullName>
    </recommendedName>
</protein>
<feature type="non-terminal residue" evidence="4">
    <location>
        <position position="295"/>
    </location>
</feature>
<sequence>MFVTVGEFVEENGDWLEYTERLEHFFAANEIADEDKKRSILLSVCGAKTYKLMRNLATLRKPGELAYKDLIDLIQNHHSPKPSVIVQRFKFHSHFRKSGDSISKFVAELRQLSEHCEFGAVLEDMLRDRLVCGINDDVIQRRLLGEATLSFTKAMEIAQGMESAALHAKDIQKASGSAKSDVFHVTKAVKVKAVECYRCGGAHYASACKFKDTVCHNCGKKGNLAKKCRGSKSKMKNSKDGGKPHSKAHHIVETEQEETCSYSMFNLSETRSDPLYATIQVNGASLKMEIDTGAS</sequence>
<evidence type="ECO:0000256" key="2">
    <source>
        <dbReference type="SAM" id="MobiDB-lite"/>
    </source>
</evidence>
<dbReference type="PANTHER" id="PTHR37984">
    <property type="entry name" value="PROTEIN CBG26694"/>
    <property type="match status" value="1"/>
</dbReference>
<keyword evidence="1" id="KW-0863">Zinc-finger</keyword>
<name>A0AAW1ZTX3_CULAL</name>
<dbReference type="EMBL" id="JAWDJR010000014">
    <property type="protein sequence ID" value="KAK9963562.1"/>
    <property type="molecule type" value="Genomic_DNA"/>
</dbReference>
<dbReference type="InterPro" id="IPR036875">
    <property type="entry name" value="Znf_CCHC_sf"/>
</dbReference>
<evidence type="ECO:0000256" key="1">
    <source>
        <dbReference type="PROSITE-ProRule" id="PRU00047"/>
    </source>
</evidence>
<dbReference type="InterPro" id="IPR001878">
    <property type="entry name" value="Znf_CCHC"/>
</dbReference>
<comment type="caution">
    <text evidence="4">The sequence shown here is derived from an EMBL/GenBank/DDBJ whole genome shotgun (WGS) entry which is preliminary data.</text>
</comment>
<organism evidence="4 5">
    <name type="scientific">Culter alburnus</name>
    <name type="common">Topmouth culter</name>
    <dbReference type="NCBI Taxonomy" id="194366"/>
    <lineage>
        <taxon>Eukaryota</taxon>
        <taxon>Metazoa</taxon>
        <taxon>Chordata</taxon>
        <taxon>Craniata</taxon>
        <taxon>Vertebrata</taxon>
        <taxon>Euteleostomi</taxon>
        <taxon>Actinopterygii</taxon>
        <taxon>Neopterygii</taxon>
        <taxon>Teleostei</taxon>
        <taxon>Ostariophysi</taxon>
        <taxon>Cypriniformes</taxon>
        <taxon>Xenocyprididae</taxon>
        <taxon>Xenocypridinae</taxon>
        <taxon>Culter</taxon>
    </lineage>
</organism>
<evidence type="ECO:0000259" key="3">
    <source>
        <dbReference type="PROSITE" id="PS50158"/>
    </source>
</evidence>
<keyword evidence="1" id="KW-0479">Metal-binding</keyword>
<gene>
    <name evidence="4" type="ORF">ABG768_006735</name>
</gene>
<dbReference type="AlphaFoldDB" id="A0AAW1ZTX3"/>
<dbReference type="PANTHER" id="PTHR37984:SF5">
    <property type="entry name" value="PROTEIN NYNRIN-LIKE"/>
    <property type="match status" value="1"/>
</dbReference>
<reference evidence="4 5" key="1">
    <citation type="submission" date="2024-05" db="EMBL/GenBank/DDBJ databases">
        <title>A high-quality chromosomal-level genome assembly of Topmouth culter (Culter alburnus).</title>
        <authorList>
            <person name="Zhao H."/>
        </authorList>
    </citation>
    <scope>NUCLEOTIDE SEQUENCE [LARGE SCALE GENOMIC DNA]</scope>
    <source>
        <strain evidence="4">CATC2023</strain>
        <tissue evidence="4">Muscle</tissue>
    </source>
</reference>
<dbReference type="SUPFAM" id="SSF57756">
    <property type="entry name" value="Retrovirus zinc finger-like domains"/>
    <property type="match status" value="1"/>
</dbReference>
<dbReference type="Proteomes" id="UP001479290">
    <property type="component" value="Unassembled WGS sequence"/>
</dbReference>
<keyword evidence="5" id="KW-1185">Reference proteome</keyword>
<accession>A0AAW1ZTX3</accession>
<evidence type="ECO:0000313" key="4">
    <source>
        <dbReference type="EMBL" id="KAK9963562.1"/>
    </source>
</evidence>
<keyword evidence="1" id="KW-0862">Zinc</keyword>
<feature type="region of interest" description="Disordered" evidence="2">
    <location>
        <begin position="229"/>
        <end position="250"/>
    </location>
</feature>
<feature type="domain" description="CCHC-type" evidence="3">
    <location>
        <begin position="215"/>
        <end position="229"/>
    </location>
</feature>
<dbReference type="GO" id="GO:0008270">
    <property type="term" value="F:zinc ion binding"/>
    <property type="evidence" value="ECO:0007669"/>
    <property type="project" value="UniProtKB-KW"/>
</dbReference>